<sequence length="139" mass="15494">MSEDQNKSKELDHIEDAPEYDQNDHNTKQFAPTDELYAVDEAYKRDAETAQELTANEFNRPIDNHEQGTQMQSNVNTMFGWVGLILAIASFFMWPLLMAVGGLIFGFISKKQGADTLGNAAIVISVISIIVSLILIPLF</sequence>
<feature type="compositionally biased region" description="Basic and acidic residues" evidence="1">
    <location>
        <begin position="1"/>
        <end position="27"/>
    </location>
</feature>
<keyword evidence="2" id="KW-0812">Transmembrane</keyword>
<organism evidence="3 4">
    <name type="scientific">Gracilibacillus oryzae</name>
    <dbReference type="NCBI Taxonomy" id="1672701"/>
    <lineage>
        <taxon>Bacteria</taxon>
        <taxon>Bacillati</taxon>
        <taxon>Bacillota</taxon>
        <taxon>Bacilli</taxon>
        <taxon>Bacillales</taxon>
        <taxon>Bacillaceae</taxon>
        <taxon>Gracilibacillus</taxon>
    </lineage>
</organism>
<keyword evidence="2" id="KW-0472">Membrane</keyword>
<dbReference type="RefSeq" id="WP_153405829.1">
    <property type="nucleotide sequence ID" value="NZ_ML762438.1"/>
</dbReference>
<feature type="region of interest" description="Disordered" evidence="1">
    <location>
        <begin position="1"/>
        <end position="28"/>
    </location>
</feature>
<dbReference type="PANTHER" id="PTHR40040:SF1">
    <property type="entry name" value="MEMBRANE PROTEIN"/>
    <property type="match status" value="1"/>
</dbReference>
<gene>
    <name evidence="3" type="ORF">F9U64_15915</name>
</gene>
<proteinExistence type="predicted"/>
<evidence type="ECO:0000313" key="3">
    <source>
        <dbReference type="EMBL" id="KAB8128614.1"/>
    </source>
</evidence>
<feature type="transmembrane region" description="Helical" evidence="2">
    <location>
        <begin position="120"/>
        <end position="138"/>
    </location>
</feature>
<evidence type="ECO:0000256" key="1">
    <source>
        <dbReference type="SAM" id="MobiDB-lite"/>
    </source>
</evidence>
<dbReference type="PANTHER" id="PTHR40040">
    <property type="entry name" value="SMALL HYDROPHOBIC PROTEIN-RELATED"/>
    <property type="match status" value="1"/>
</dbReference>
<evidence type="ECO:0000313" key="4">
    <source>
        <dbReference type="Proteomes" id="UP000480246"/>
    </source>
</evidence>
<feature type="transmembrane region" description="Helical" evidence="2">
    <location>
        <begin position="81"/>
        <end position="108"/>
    </location>
</feature>
<evidence type="ECO:0000256" key="2">
    <source>
        <dbReference type="SAM" id="Phobius"/>
    </source>
</evidence>
<name>A0A7C8GRZ1_9BACI</name>
<dbReference type="InterPro" id="IPR055338">
    <property type="entry name" value="YqfX-like"/>
</dbReference>
<dbReference type="AlphaFoldDB" id="A0A7C8GRZ1"/>
<reference evidence="3 4" key="1">
    <citation type="submission" date="2019-10" db="EMBL/GenBank/DDBJ databases">
        <title>Gracilibacillus sp. nov. isolated from rice seeds.</title>
        <authorList>
            <person name="He S."/>
        </authorList>
    </citation>
    <scope>NUCLEOTIDE SEQUENCE [LARGE SCALE GENOMIC DNA]</scope>
    <source>
        <strain evidence="3 4">TD8</strain>
    </source>
</reference>
<protein>
    <submittedName>
        <fullName evidence="3">DUF4190 domain-containing protein</fullName>
    </submittedName>
</protein>
<dbReference type="OrthoDB" id="2943217at2"/>
<keyword evidence="4" id="KW-1185">Reference proteome</keyword>
<keyword evidence="2" id="KW-1133">Transmembrane helix</keyword>
<accession>A0A7C8GRZ1</accession>
<dbReference type="EMBL" id="WEID01000081">
    <property type="protein sequence ID" value="KAB8128614.1"/>
    <property type="molecule type" value="Genomic_DNA"/>
</dbReference>
<comment type="caution">
    <text evidence="3">The sequence shown here is derived from an EMBL/GenBank/DDBJ whole genome shotgun (WGS) entry which is preliminary data.</text>
</comment>
<dbReference type="Proteomes" id="UP000480246">
    <property type="component" value="Unassembled WGS sequence"/>
</dbReference>